<protein>
    <recommendedName>
        <fullName evidence="4">Secreted protein</fullName>
    </recommendedName>
</protein>
<evidence type="ECO:0000313" key="2">
    <source>
        <dbReference type="EMBL" id="KEC66116.1"/>
    </source>
</evidence>
<dbReference type="EMBL" id="AHPD01000007">
    <property type="protein sequence ID" value="KEC66116.1"/>
    <property type="molecule type" value="Genomic_DNA"/>
</dbReference>
<proteinExistence type="predicted"/>
<feature type="region of interest" description="Disordered" evidence="1">
    <location>
        <begin position="38"/>
        <end position="59"/>
    </location>
</feature>
<organism evidence="2 3">
    <name type="scientific">Bartonella quintana JK 68</name>
    <dbReference type="NCBI Taxonomy" id="1134503"/>
    <lineage>
        <taxon>Bacteria</taxon>
        <taxon>Pseudomonadati</taxon>
        <taxon>Pseudomonadota</taxon>
        <taxon>Alphaproteobacteria</taxon>
        <taxon>Hyphomicrobiales</taxon>
        <taxon>Bartonellaceae</taxon>
        <taxon>Bartonella</taxon>
    </lineage>
</organism>
<evidence type="ECO:0000256" key="1">
    <source>
        <dbReference type="SAM" id="MobiDB-lite"/>
    </source>
</evidence>
<evidence type="ECO:0008006" key="4">
    <source>
        <dbReference type="Google" id="ProtNLM"/>
    </source>
</evidence>
<accession>A0ABR4SPQ9</accession>
<reference evidence="2 3" key="1">
    <citation type="submission" date="2012-04" db="EMBL/GenBank/DDBJ databases">
        <title>The Genome Sequence of Bartonella quintana JK 68.</title>
        <authorList>
            <consortium name="The Broad Institute Genome Sequencing Platform"/>
            <consortium name="The Broad Institute Genome Sequencing Center for Infectious Disease"/>
            <person name="Feldgarden M."/>
            <person name="Kirby J."/>
            <person name="Kosoy M."/>
            <person name="Birtles R."/>
            <person name="Probert W.S."/>
            <person name="Chiaraviglio L."/>
            <person name="Walker B."/>
            <person name="Young S.K."/>
            <person name="Zeng Q."/>
            <person name="Gargeya S."/>
            <person name="Fitzgerald M."/>
            <person name="Haas B."/>
            <person name="Abouelleil A."/>
            <person name="Alvarado L."/>
            <person name="Arachchi H.M."/>
            <person name="Berlin A.M."/>
            <person name="Chapman S.B."/>
            <person name="Goldberg J."/>
            <person name="Griggs A."/>
            <person name="Gujja S."/>
            <person name="Hansen M."/>
            <person name="Howarth C."/>
            <person name="Imamovic A."/>
            <person name="Larimer J."/>
            <person name="McCowen C."/>
            <person name="Montmayeur A."/>
            <person name="Murphy C."/>
            <person name="Neiman D."/>
            <person name="Pearson M."/>
            <person name="Priest M."/>
            <person name="Roberts A."/>
            <person name="Saif S."/>
            <person name="Shea T."/>
            <person name="Sisk P."/>
            <person name="Sykes S."/>
            <person name="Wortman J."/>
            <person name="Nusbaum C."/>
            <person name="Birren B."/>
        </authorList>
    </citation>
    <scope>NUCLEOTIDE SEQUENCE [LARGE SCALE GENOMIC DNA]</scope>
    <source>
        <strain evidence="2 3">JK 68</strain>
    </source>
</reference>
<sequence>MIRMMASSLICIIALYIYCLFRNQLQRRGHHIYRAQSKPQVGRRGTLVKDSRTDEYYVR</sequence>
<name>A0ABR4SPQ9_BARQI</name>
<feature type="compositionally biased region" description="Basic and acidic residues" evidence="1">
    <location>
        <begin position="47"/>
        <end position="59"/>
    </location>
</feature>
<comment type="caution">
    <text evidence="2">The sequence shown here is derived from an EMBL/GenBank/DDBJ whole genome shotgun (WGS) entry which is preliminary data.</text>
</comment>
<dbReference type="Proteomes" id="UP000027143">
    <property type="component" value="Unassembled WGS sequence"/>
</dbReference>
<evidence type="ECO:0000313" key="3">
    <source>
        <dbReference type="Proteomes" id="UP000027143"/>
    </source>
</evidence>
<keyword evidence="3" id="KW-1185">Reference proteome</keyword>
<gene>
    <name evidence="2" type="ORF">O7U_00647</name>
</gene>